<evidence type="ECO:0000313" key="13">
    <source>
        <dbReference type="EMBL" id="ETW78403.1"/>
    </source>
</evidence>
<dbReference type="eggNOG" id="KOG0743">
    <property type="taxonomic scope" value="Eukaryota"/>
</dbReference>
<keyword evidence="5" id="KW-0999">Mitochondrion inner membrane</keyword>
<dbReference type="EMBL" id="KI925462">
    <property type="protein sequence ID" value="ETW78403.1"/>
    <property type="molecule type" value="Genomic_DNA"/>
</dbReference>
<keyword evidence="14" id="KW-1185">Reference proteome</keyword>
<dbReference type="Pfam" id="PF25426">
    <property type="entry name" value="AAA_lid_BCS1"/>
    <property type="match status" value="1"/>
</dbReference>
<dbReference type="InterPro" id="IPR057495">
    <property type="entry name" value="AAA_lid_BCS1"/>
</dbReference>
<dbReference type="RefSeq" id="XP_009550375.1">
    <property type="nucleotide sequence ID" value="XM_009552080.1"/>
</dbReference>
<dbReference type="GO" id="GO:0005743">
    <property type="term" value="C:mitochondrial inner membrane"/>
    <property type="evidence" value="ECO:0007669"/>
    <property type="project" value="UniProtKB-SubCell"/>
</dbReference>
<protein>
    <submittedName>
        <fullName evidence="13">A-type ATPase</fullName>
    </submittedName>
</protein>
<dbReference type="InterPro" id="IPR027417">
    <property type="entry name" value="P-loop_NTPase"/>
</dbReference>
<dbReference type="Proteomes" id="UP000030671">
    <property type="component" value="Unassembled WGS sequence"/>
</dbReference>
<keyword evidence="4" id="KW-0547">Nucleotide-binding</keyword>
<evidence type="ECO:0000313" key="14">
    <source>
        <dbReference type="Proteomes" id="UP000030671"/>
    </source>
</evidence>
<dbReference type="PANTHER" id="PTHR23070">
    <property type="entry name" value="BCS1 AAA-TYPE ATPASE"/>
    <property type="match status" value="1"/>
</dbReference>
<evidence type="ECO:0000256" key="4">
    <source>
        <dbReference type="ARBA" id="ARBA00022741"/>
    </source>
</evidence>
<keyword evidence="7" id="KW-0067">ATP-binding</keyword>
<dbReference type="Pfam" id="PF00004">
    <property type="entry name" value="AAA"/>
    <property type="match status" value="1"/>
</dbReference>
<organism evidence="13 14">
    <name type="scientific">Heterobasidion irregulare (strain TC 32-1)</name>
    <dbReference type="NCBI Taxonomy" id="747525"/>
    <lineage>
        <taxon>Eukaryota</taxon>
        <taxon>Fungi</taxon>
        <taxon>Dikarya</taxon>
        <taxon>Basidiomycota</taxon>
        <taxon>Agaricomycotina</taxon>
        <taxon>Agaricomycetes</taxon>
        <taxon>Russulales</taxon>
        <taxon>Bondarzewiaceae</taxon>
        <taxon>Heterobasidion</taxon>
        <taxon>Heterobasidion annosum species complex</taxon>
    </lineage>
</organism>
<evidence type="ECO:0000256" key="6">
    <source>
        <dbReference type="ARBA" id="ARBA00022801"/>
    </source>
</evidence>
<dbReference type="Gene3D" id="3.40.50.300">
    <property type="entry name" value="P-loop containing nucleotide triphosphate hydrolases"/>
    <property type="match status" value="1"/>
</dbReference>
<dbReference type="SMART" id="SM00382">
    <property type="entry name" value="AAA"/>
    <property type="match status" value="1"/>
</dbReference>
<dbReference type="SUPFAM" id="SSF52540">
    <property type="entry name" value="P-loop containing nucleoside triphosphate hydrolases"/>
    <property type="match status" value="1"/>
</dbReference>
<dbReference type="HOGENOM" id="CLU_010189_3_2_1"/>
<evidence type="ECO:0000256" key="7">
    <source>
        <dbReference type="ARBA" id="ARBA00022840"/>
    </source>
</evidence>
<proteinExistence type="inferred from homology"/>
<evidence type="ECO:0000256" key="8">
    <source>
        <dbReference type="ARBA" id="ARBA00022989"/>
    </source>
</evidence>
<dbReference type="OrthoDB" id="10251412at2759"/>
<feature type="domain" description="AAA+ ATPase" evidence="12">
    <location>
        <begin position="279"/>
        <end position="421"/>
    </location>
</feature>
<keyword evidence="10" id="KW-0472">Membrane</keyword>
<sequence length="530" mass="57844">MSLCDSSASSPNSFLIFERACRALEASPLVQFFRHPVVINGISMVLVTAGYHLARGLWRWLSQPSNLSLTVTAAFTQGDPAYDWLVMYLVSYVSMPPTAAQILTVPRKTDRGIWRHESESVISAHRGEHRVGPAVFSKLHFPLNDAMDFIPMDGYKERFLWRGYLAEVAVSQDESYWASPDDRPSPSLRLRLFTRNVSALERLVEEVHQASVSRGLKTVTLHHIQNSYFGRPIWTTGVSRSLRPFDSLILDGNIKAELLDELRAFMSSESWYHDNGVPYRCSYLLHGPSGTGKTATVYALAGELNLKVYTLSLSDPMMNDVSLNRLLARVPGDAILLLEDIDCVSAGAQGPDTMSRNGVPLPDAQEQMITVSVSGVLGLLDGIGSDDGRIIFATTNHPAQVHPALLRAGRLTRTIPYALASRVQASALFDYIFSGGSLASGASSPATSDGSSAVGRESEAHGALRARFAAGVPEGALSMSDLEGYLVRHRRDCEGAVAGVKAWAESVVEQRRALERLRLADGTRASSRVL</sequence>
<reference evidence="13 14" key="1">
    <citation type="journal article" date="2012" name="New Phytol.">
        <title>Insight into trade-off between wood decay and parasitism from the genome of a fungal forest pathogen.</title>
        <authorList>
            <person name="Olson A."/>
            <person name="Aerts A."/>
            <person name="Asiegbu F."/>
            <person name="Belbahri L."/>
            <person name="Bouzid O."/>
            <person name="Broberg A."/>
            <person name="Canback B."/>
            <person name="Coutinho P.M."/>
            <person name="Cullen D."/>
            <person name="Dalman K."/>
            <person name="Deflorio G."/>
            <person name="van Diepen L.T."/>
            <person name="Dunand C."/>
            <person name="Duplessis S."/>
            <person name="Durling M."/>
            <person name="Gonthier P."/>
            <person name="Grimwood J."/>
            <person name="Fossdal C.G."/>
            <person name="Hansson D."/>
            <person name="Henrissat B."/>
            <person name="Hietala A."/>
            <person name="Himmelstrand K."/>
            <person name="Hoffmeister D."/>
            <person name="Hogberg N."/>
            <person name="James T.Y."/>
            <person name="Karlsson M."/>
            <person name="Kohler A."/>
            <person name="Kues U."/>
            <person name="Lee Y.H."/>
            <person name="Lin Y.C."/>
            <person name="Lind M."/>
            <person name="Lindquist E."/>
            <person name="Lombard V."/>
            <person name="Lucas S."/>
            <person name="Lunden K."/>
            <person name="Morin E."/>
            <person name="Murat C."/>
            <person name="Park J."/>
            <person name="Raffaello T."/>
            <person name="Rouze P."/>
            <person name="Salamov A."/>
            <person name="Schmutz J."/>
            <person name="Solheim H."/>
            <person name="Stahlberg J."/>
            <person name="Velez H."/>
            <person name="de Vries R.P."/>
            <person name="Wiebenga A."/>
            <person name="Woodward S."/>
            <person name="Yakovlev I."/>
            <person name="Garbelotto M."/>
            <person name="Martin F."/>
            <person name="Grigoriev I.V."/>
            <person name="Stenlid J."/>
        </authorList>
    </citation>
    <scope>NUCLEOTIDE SEQUENCE [LARGE SCALE GENOMIC DNA]</scope>
    <source>
        <strain evidence="13 14">TC 32-1</strain>
    </source>
</reference>
<dbReference type="AlphaFoldDB" id="W4JXZ2"/>
<keyword evidence="9" id="KW-0496">Mitochondrion</keyword>
<accession>W4JXZ2</accession>
<comment type="subcellular location">
    <subcellularLocation>
        <location evidence="1">Mitochondrion inner membrane</location>
        <topology evidence="1">Single-pass membrane protein</topology>
    </subcellularLocation>
</comment>
<dbReference type="Pfam" id="PF08740">
    <property type="entry name" value="BCS1_N"/>
    <property type="match status" value="1"/>
</dbReference>
<dbReference type="InParanoid" id="W4JXZ2"/>
<dbReference type="InterPro" id="IPR014851">
    <property type="entry name" value="BCS1_N"/>
</dbReference>
<keyword evidence="8" id="KW-1133">Transmembrane helix</keyword>
<dbReference type="STRING" id="747525.W4JXZ2"/>
<gene>
    <name evidence="13" type="ORF">HETIRDRAFT_109007</name>
</gene>
<evidence type="ECO:0000256" key="5">
    <source>
        <dbReference type="ARBA" id="ARBA00022792"/>
    </source>
</evidence>
<dbReference type="InterPro" id="IPR050747">
    <property type="entry name" value="Mitochondrial_chaperone_BCS1"/>
</dbReference>
<dbReference type="GeneID" id="20666399"/>
<name>W4JXZ2_HETIT</name>
<evidence type="ECO:0000256" key="1">
    <source>
        <dbReference type="ARBA" id="ARBA00004434"/>
    </source>
</evidence>
<evidence type="ECO:0000256" key="2">
    <source>
        <dbReference type="ARBA" id="ARBA00007448"/>
    </source>
</evidence>
<evidence type="ECO:0000259" key="12">
    <source>
        <dbReference type="SMART" id="SM00382"/>
    </source>
</evidence>
<comment type="catalytic activity">
    <reaction evidence="11">
        <text>ATP + H2O = ADP + phosphate + H(+)</text>
        <dbReference type="Rhea" id="RHEA:13065"/>
        <dbReference type="ChEBI" id="CHEBI:15377"/>
        <dbReference type="ChEBI" id="CHEBI:15378"/>
        <dbReference type="ChEBI" id="CHEBI:30616"/>
        <dbReference type="ChEBI" id="CHEBI:43474"/>
        <dbReference type="ChEBI" id="CHEBI:456216"/>
    </reaction>
    <physiologicalReaction direction="left-to-right" evidence="11">
        <dbReference type="Rhea" id="RHEA:13066"/>
    </physiologicalReaction>
</comment>
<evidence type="ECO:0000256" key="3">
    <source>
        <dbReference type="ARBA" id="ARBA00022692"/>
    </source>
</evidence>
<keyword evidence="6" id="KW-0378">Hydrolase</keyword>
<dbReference type="InterPro" id="IPR003959">
    <property type="entry name" value="ATPase_AAA_core"/>
</dbReference>
<evidence type="ECO:0000256" key="9">
    <source>
        <dbReference type="ARBA" id="ARBA00023128"/>
    </source>
</evidence>
<evidence type="ECO:0000256" key="10">
    <source>
        <dbReference type="ARBA" id="ARBA00023136"/>
    </source>
</evidence>
<dbReference type="GO" id="GO:0016887">
    <property type="term" value="F:ATP hydrolysis activity"/>
    <property type="evidence" value="ECO:0007669"/>
    <property type="project" value="InterPro"/>
</dbReference>
<comment type="similarity">
    <text evidence="2">Belongs to the AAA ATPase family. BCS1 subfamily.</text>
</comment>
<keyword evidence="3" id="KW-0812">Transmembrane</keyword>
<dbReference type="InterPro" id="IPR003593">
    <property type="entry name" value="AAA+_ATPase"/>
</dbReference>
<dbReference type="KEGG" id="hir:HETIRDRAFT_109007"/>
<dbReference type="GO" id="GO:0005524">
    <property type="term" value="F:ATP binding"/>
    <property type="evidence" value="ECO:0007669"/>
    <property type="project" value="UniProtKB-KW"/>
</dbReference>
<evidence type="ECO:0000256" key="11">
    <source>
        <dbReference type="ARBA" id="ARBA00048778"/>
    </source>
</evidence>